<feature type="region of interest" description="Disordered" evidence="1">
    <location>
        <begin position="1"/>
        <end position="25"/>
    </location>
</feature>
<dbReference type="AlphaFoldDB" id="A0A1D6LKR0"/>
<reference evidence="2" key="2">
    <citation type="submission" date="2015-12" db="EMBL/GenBank/DDBJ databases">
        <title>Update maize B73 reference genome by single molecule sequencing technologies.</title>
        <authorList>
            <consortium name="Maize Genome Sequencing Project"/>
            <person name="Ware D."/>
        </authorList>
    </citation>
    <scope>NUCLEOTIDE SEQUENCE</scope>
    <source>
        <tissue evidence="2">Seedling</tissue>
    </source>
</reference>
<gene>
    <name evidence="2" type="ORF">ZEAMMB73_Zm00001d036104</name>
</gene>
<organism evidence="2">
    <name type="scientific">Zea mays</name>
    <name type="common">Maize</name>
    <dbReference type="NCBI Taxonomy" id="4577"/>
    <lineage>
        <taxon>Eukaryota</taxon>
        <taxon>Viridiplantae</taxon>
        <taxon>Streptophyta</taxon>
        <taxon>Embryophyta</taxon>
        <taxon>Tracheophyta</taxon>
        <taxon>Spermatophyta</taxon>
        <taxon>Magnoliopsida</taxon>
        <taxon>Liliopsida</taxon>
        <taxon>Poales</taxon>
        <taxon>Poaceae</taxon>
        <taxon>PACMAD clade</taxon>
        <taxon>Panicoideae</taxon>
        <taxon>Andropogonodae</taxon>
        <taxon>Andropogoneae</taxon>
        <taxon>Tripsacinae</taxon>
        <taxon>Zea</taxon>
    </lineage>
</organism>
<dbReference type="PANTHER" id="PTHR34395:SF15">
    <property type="entry name" value="OS09G0292400 PROTEIN"/>
    <property type="match status" value="1"/>
</dbReference>
<reference evidence="3" key="3">
    <citation type="submission" date="2019-07" db="EMBL/GenBank/DDBJ databases">
        <authorList>
            <person name="Seetharam A."/>
            <person name="Woodhouse M."/>
            <person name="Cannon E."/>
        </authorList>
    </citation>
    <scope>NUCLEOTIDE SEQUENCE [LARGE SCALE GENOMIC DNA]</scope>
    <source>
        <strain evidence="3">cv. B73</strain>
    </source>
</reference>
<dbReference type="Gramene" id="Zm00001eb270200_T001">
    <property type="protein sequence ID" value="Zm00001eb270200_P001"/>
    <property type="gene ID" value="Zm00001eb270200"/>
</dbReference>
<keyword evidence="4" id="KW-1185">Reference proteome</keyword>
<protein>
    <submittedName>
        <fullName evidence="2 3">Uncharacterized protein</fullName>
    </submittedName>
</protein>
<evidence type="ECO:0000313" key="2">
    <source>
        <dbReference type="EMBL" id="AQK80292.1"/>
    </source>
</evidence>
<dbReference type="OMA" id="KNSRVER"/>
<reference evidence="3" key="4">
    <citation type="submission" date="2021-05" db="UniProtKB">
        <authorList>
            <consortium name="EnsemblPlants"/>
        </authorList>
    </citation>
    <scope>IDENTIFICATION</scope>
    <source>
        <strain evidence="3">cv. B73</strain>
    </source>
</reference>
<accession>A0A1D6LKR0</accession>
<dbReference type="EnsemblPlants" id="Zm00001eb270200_T001">
    <property type="protein sequence ID" value="Zm00001eb270200_P001"/>
    <property type="gene ID" value="Zm00001eb270200"/>
</dbReference>
<dbReference type="PANTHER" id="PTHR34395">
    <property type="entry name" value="OS11G0427500 PROTEIN"/>
    <property type="match status" value="1"/>
</dbReference>
<dbReference type="EMBL" id="CM000782">
    <property type="protein sequence ID" value="AQK80292.1"/>
    <property type="molecule type" value="Genomic_DNA"/>
</dbReference>
<sequence length="150" mass="17256">MDEEGIIQQQPQEEDSRLEQDEDPIIEMTEQRVHVITRRSTASTINQDKEAKRMNKDSLEGLVGRYLDLKSKQVEDEVTQMAKGKESAQGNDFSIMRCISVLRSMNVTADEKIKAAEVFDIPNNTETFISFSIDELETTLLWLTRKMDKL</sequence>
<evidence type="ECO:0000256" key="1">
    <source>
        <dbReference type="SAM" id="MobiDB-lite"/>
    </source>
</evidence>
<reference evidence="4" key="1">
    <citation type="journal article" date="2009" name="Science">
        <title>The B73 maize genome: complexity, diversity, and dynamics.</title>
        <authorList>
            <person name="Schnable P.S."/>
            <person name="Ware D."/>
            <person name="Fulton R.S."/>
            <person name="Stein J.C."/>
            <person name="Wei F."/>
            <person name="Pasternak S."/>
            <person name="Liang C."/>
            <person name="Zhang J."/>
            <person name="Fulton L."/>
            <person name="Graves T.A."/>
            <person name="Minx P."/>
            <person name="Reily A.D."/>
            <person name="Courtney L."/>
            <person name="Kruchowski S.S."/>
            <person name="Tomlinson C."/>
            <person name="Strong C."/>
            <person name="Delehaunty K."/>
            <person name="Fronick C."/>
            <person name="Courtney B."/>
            <person name="Rock S.M."/>
            <person name="Belter E."/>
            <person name="Du F."/>
            <person name="Kim K."/>
            <person name="Abbott R.M."/>
            <person name="Cotton M."/>
            <person name="Levy A."/>
            <person name="Marchetto P."/>
            <person name="Ochoa K."/>
            <person name="Jackson S.M."/>
            <person name="Gillam B."/>
            <person name="Chen W."/>
            <person name="Yan L."/>
            <person name="Higginbotham J."/>
            <person name="Cardenas M."/>
            <person name="Waligorski J."/>
            <person name="Applebaum E."/>
            <person name="Phelps L."/>
            <person name="Falcone J."/>
            <person name="Kanchi K."/>
            <person name="Thane T."/>
            <person name="Scimone A."/>
            <person name="Thane N."/>
            <person name="Henke J."/>
            <person name="Wang T."/>
            <person name="Ruppert J."/>
            <person name="Shah N."/>
            <person name="Rotter K."/>
            <person name="Hodges J."/>
            <person name="Ingenthron E."/>
            <person name="Cordes M."/>
            <person name="Kohlberg S."/>
            <person name="Sgro J."/>
            <person name="Delgado B."/>
            <person name="Mead K."/>
            <person name="Chinwalla A."/>
            <person name="Leonard S."/>
            <person name="Crouse K."/>
            <person name="Collura K."/>
            <person name="Kudrna D."/>
            <person name="Currie J."/>
            <person name="He R."/>
            <person name="Angelova A."/>
            <person name="Rajasekar S."/>
            <person name="Mueller T."/>
            <person name="Lomeli R."/>
            <person name="Scara G."/>
            <person name="Ko A."/>
            <person name="Delaney K."/>
            <person name="Wissotski M."/>
            <person name="Lopez G."/>
            <person name="Campos D."/>
            <person name="Braidotti M."/>
            <person name="Ashley E."/>
            <person name="Golser W."/>
            <person name="Kim H."/>
            <person name="Lee S."/>
            <person name="Lin J."/>
            <person name="Dujmic Z."/>
            <person name="Kim W."/>
            <person name="Talag J."/>
            <person name="Zuccolo A."/>
            <person name="Fan C."/>
            <person name="Sebastian A."/>
            <person name="Kramer M."/>
            <person name="Spiegel L."/>
            <person name="Nascimento L."/>
            <person name="Zutavern T."/>
            <person name="Miller B."/>
            <person name="Ambroise C."/>
            <person name="Muller S."/>
            <person name="Spooner W."/>
            <person name="Narechania A."/>
            <person name="Ren L."/>
            <person name="Wei S."/>
            <person name="Kumari S."/>
            <person name="Faga B."/>
            <person name="Levy M.J."/>
            <person name="McMahan L."/>
            <person name="Van Buren P."/>
            <person name="Vaughn M.W."/>
            <person name="Ying K."/>
            <person name="Yeh C.-T."/>
            <person name="Emrich S.J."/>
            <person name="Jia Y."/>
            <person name="Kalyanaraman A."/>
            <person name="Hsia A.-P."/>
            <person name="Barbazuk W.B."/>
            <person name="Baucom R.S."/>
            <person name="Brutnell T.P."/>
            <person name="Carpita N.C."/>
            <person name="Chaparro C."/>
            <person name="Chia J.-M."/>
            <person name="Deragon J.-M."/>
            <person name="Estill J.C."/>
            <person name="Fu Y."/>
            <person name="Jeddeloh J.A."/>
            <person name="Han Y."/>
            <person name="Lee H."/>
            <person name="Li P."/>
            <person name="Lisch D.R."/>
            <person name="Liu S."/>
            <person name="Liu Z."/>
            <person name="Nagel D.H."/>
            <person name="McCann M.C."/>
            <person name="SanMiguel P."/>
            <person name="Myers A.M."/>
            <person name="Nettleton D."/>
            <person name="Nguyen J."/>
            <person name="Penning B.W."/>
            <person name="Ponnala L."/>
            <person name="Schneider K.L."/>
            <person name="Schwartz D.C."/>
            <person name="Sharma A."/>
            <person name="Soderlund C."/>
            <person name="Springer N.M."/>
            <person name="Sun Q."/>
            <person name="Wang H."/>
            <person name="Waterman M."/>
            <person name="Westerman R."/>
            <person name="Wolfgruber T.K."/>
            <person name="Yang L."/>
            <person name="Yu Y."/>
            <person name="Zhang L."/>
            <person name="Zhou S."/>
            <person name="Zhu Q."/>
            <person name="Bennetzen J.L."/>
            <person name="Dawe R.K."/>
            <person name="Jiang J."/>
            <person name="Jiang N."/>
            <person name="Presting G.G."/>
            <person name="Wessler S.R."/>
            <person name="Aluru S."/>
            <person name="Martienssen R.A."/>
            <person name="Clifton S.W."/>
            <person name="McCombie W.R."/>
            <person name="Wing R.A."/>
            <person name="Wilson R.K."/>
        </authorList>
    </citation>
    <scope>NUCLEOTIDE SEQUENCE [LARGE SCALE GENOMIC DNA]</scope>
    <source>
        <strain evidence="4">cv. B73</strain>
    </source>
</reference>
<evidence type="ECO:0000313" key="3">
    <source>
        <dbReference type="EnsemblPlants" id="Zm00001eb270200_P001"/>
    </source>
</evidence>
<dbReference type="Proteomes" id="UP000007305">
    <property type="component" value="Chromosome 6"/>
</dbReference>
<name>A0A1D6LKR0_MAIZE</name>
<proteinExistence type="predicted"/>
<evidence type="ECO:0000313" key="4">
    <source>
        <dbReference type="Proteomes" id="UP000007305"/>
    </source>
</evidence>
<dbReference type="ExpressionAtlas" id="A0A1D6LKR0">
    <property type="expression patterns" value="baseline"/>
</dbReference>
<feature type="compositionally biased region" description="Low complexity" evidence="1">
    <location>
        <begin position="1"/>
        <end position="11"/>
    </location>
</feature>